<keyword evidence="4" id="KW-0503">Monooxygenase</keyword>
<proteinExistence type="inferred from homology"/>
<evidence type="ECO:0000256" key="2">
    <source>
        <dbReference type="ARBA" id="ARBA00022643"/>
    </source>
</evidence>
<evidence type="ECO:0000313" key="8">
    <source>
        <dbReference type="Proteomes" id="UP000646749"/>
    </source>
</evidence>
<evidence type="ECO:0000313" key="7">
    <source>
        <dbReference type="EMBL" id="GIG88442.1"/>
    </source>
</evidence>
<dbReference type="SUPFAM" id="SSF51679">
    <property type="entry name" value="Bacterial luciferase-like"/>
    <property type="match status" value="1"/>
</dbReference>
<dbReference type="Pfam" id="PF00296">
    <property type="entry name" value="Bac_luciferase"/>
    <property type="match status" value="1"/>
</dbReference>
<dbReference type="InterPro" id="IPR051260">
    <property type="entry name" value="Diverse_substr_monoxygenases"/>
</dbReference>
<sequence length="402" mass="43533">MPHPPLHLAVALDGAGWHPAAWRVAAVEPGTLFSAGYWAGLVAEAERGLLDFVTIEDSLDLQSTRPDGPDGRTDQVRGRLDAVLLAARIAPLTSHIGLIPTTSTTHTEPFHVSTGIATLDHVSSGRAGWRPRVSARRSEAAHFGRRELPELRPDRLDEPGYVQLVGDLFAEAADAVEVVRRLWDSWQDDAVIRDVSTGRFVDRDRLHYADFRGRWFSVKGPSIVPRPPQGQPVVAALAHSSVPYAFAAGSADVVFVTPSDAAQAEAIVTEVRAAEETVGRTGAPLRILADLTVLLDEDDSTARRLRDRLTGLHGGEFDSDAASFTGTPGRLAEQLGQWRRVGLDGFRLRPAVLPHDLTAITRQLVPALRDRGLFRDAYPGGTLRDLLGLPRPANRYAAVASA</sequence>
<name>A0ABQ4E266_9ACTN</name>
<evidence type="ECO:0000256" key="5">
    <source>
        <dbReference type="ARBA" id="ARBA00033748"/>
    </source>
</evidence>
<protein>
    <submittedName>
        <fullName evidence="7">FMNH2-utilizing oxygenase</fullName>
    </submittedName>
</protein>
<keyword evidence="2" id="KW-0288">FMN</keyword>
<dbReference type="Proteomes" id="UP000646749">
    <property type="component" value="Unassembled WGS sequence"/>
</dbReference>
<keyword evidence="8" id="KW-1185">Reference proteome</keyword>
<reference evidence="7 8" key="1">
    <citation type="submission" date="2021-01" db="EMBL/GenBank/DDBJ databases">
        <title>Whole genome shotgun sequence of Plantactinospora endophytica NBRC 110450.</title>
        <authorList>
            <person name="Komaki H."/>
            <person name="Tamura T."/>
        </authorList>
    </citation>
    <scope>NUCLEOTIDE SEQUENCE [LARGE SCALE GENOMIC DNA]</scope>
    <source>
        <strain evidence="7 8">NBRC 110450</strain>
    </source>
</reference>
<comment type="similarity">
    <text evidence="5">Belongs to the NtaA/SnaA/DszA monooxygenase family.</text>
</comment>
<dbReference type="Gene3D" id="3.20.20.30">
    <property type="entry name" value="Luciferase-like domain"/>
    <property type="match status" value="1"/>
</dbReference>
<dbReference type="PANTHER" id="PTHR30011:SF16">
    <property type="entry name" value="C2H2 FINGER DOMAIN TRANSCRIPTION FACTOR (EUROFUNG)-RELATED"/>
    <property type="match status" value="1"/>
</dbReference>
<dbReference type="PANTHER" id="PTHR30011">
    <property type="entry name" value="ALKANESULFONATE MONOOXYGENASE-RELATED"/>
    <property type="match status" value="1"/>
</dbReference>
<dbReference type="InterPro" id="IPR011251">
    <property type="entry name" value="Luciferase-like_dom"/>
</dbReference>
<evidence type="ECO:0000256" key="3">
    <source>
        <dbReference type="ARBA" id="ARBA00023002"/>
    </source>
</evidence>
<comment type="caution">
    <text evidence="7">The sequence shown here is derived from an EMBL/GenBank/DDBJ whole genome shotgun (WGS) entry which is preliminary data.</text>
</comment>
<dbReference type="InterPro" id="IPR036661">
    <property type="entry name" value="Luciferase-like_sf"/>
</dbReference>
<gene>
    <name evidence="7" type="ORF">Pen02_33780</name>
</gene>
<feature type="domain" description="Luciferase-like" evidence="6">
    <location>
        <begin position="33"/>
        <end position="335"/>
    </location>
</feature>
<dbReference type="RefSeq" id="WP_203866966.1">
    <property type="nucleotide sequence ID" value="NZ_BONW01000016.1"/>
</dbReference>
<evidence type="ECO:0000256" key="1">
    <source>
        <dbReference type="ARBA" id="ARBA00022630"/>
    </source>
</evidence>
<dbReference type="PIRSF" id="PIRSF000337">
    <property type="entry name" value="NTA_MOA"/>
    <property type="match status" value="1"/>
</dbReference>
<dbReference type="InterPro" id="IPR016215">
    <property type="entry name" value="NTA_MOA"/>
</dbReference>
<evidence type="ECO:0000256" key="4">
    <source>
        <dbReference type="ARBA" id="ARBA00023033"/>
    </source>
</evidence>
<evidence type="ECO:0000259" key="6">
    <source>
        <dbReference type="Pfam" id="PF00296"/>
    </source>
</evidence>
<keyword evidence="3" id="KW-0560">Oxidoreductase</keyword>
<keyword evidence="1" id="KW-0285">Flavoprotein</keyword>
<organism evidence="7 8">
    <name type="scientific">Plantactinospora endophytica</name>
    <dbReference type="NCBI Taxonomy" id="673535"/>
    <lineage>
        <taxon>Bacteria</taxon>
        <taxon>Bacillati</taxon>
        <taxon>Actinomycetota</taxon>
        <taxon>Actinomycetes</taxon>
        <taxon>Micromonosporales</taxon>
        <taxon>Micromonosporaceae</taxon>
        <taxon>Plantactinospora</taxon>
    </lineage>
</organism>
<dbReference type="EMBL" id="BONW01000016">
    <property type="protein sequence ID" value="GIG88442.1"/>
    <property type="molecule type" value="Genomic_DNA"/>
</dbReference>
<accession>A0ABQ4E266</accession>